<feature type="domain" description="FAD/NAD(P)-binding" evidence="7">
    <location>
        <begin position="19"/>
        <end position="176"/>
    </location>
</feature>
<sequence>MEGSREENETCATREVEAKFVIVGGGIAGVTCAETLADECPEEKIILITASPLVKVVTNYQQVSRTMETFDVEEKPSSTVESQCPNVRVIHAFVSGLQAEEKMLTTSDGKRVHYDKLCICSGGKPKLIPGQNPLVVGIRDTESVKSFQKKLSAAKRIVVVGNGGIATELVYEVEGCEVVWAIKDRSISSAFVDEGAAQFFLPHLNQKKKEEASALVKRLKYTVENEGGSALSPTEGEGDGSFGSALGPDWATSRHMKGASSVCPQVHVDYQVEVVRVMDRDQMSATHLKTHTPTHFAGDSEQEWPVYVELSNGCVYGCDLVVSATGVIPFTDPFLPGNTFEVAEDGGIKVNHKLETSLPDVYATGDVCTAAWERSKLWLQMRLWTQARQMGSYAARSMVAATRGESISLDICFELFAHVTKFFGYKVVLLGLFNAQGLGNDYELLLRVTEGEEYVKVVLHEGRLVGAILIGETDLEETFENLALNQTDLTAFKDNLLEPGIDIEDFFD</sequence>
<dbReference type="InterPro" id="IPR036188">
    <property type="entry name" value="FAD/NAD-bd_sf"/>
</dbReference>
<evidence type="ECO:0000313" key="10">
    <source>
        <dbReference type="Proteomes" id="UP001374579"/>
    </source>
</evidence>
<keyword evidence="5" id="KW-0274">FAD</keyword>
<keyword evidence="4" id="KW-0285">Flavoprotein</keyword>
<dbReference type="InterPro" id="IPR050260">
    <property type="entry name" value="FAD-bd_OxRdtase"/>
</dbReference>
<comment type="similarity">
    <text evidence="2">Belongs to the class-I pyridine nucleotide-disulfide oxidoreductase family. PYROXD1 subfamily.</text>
</comment>
<evidence type="ECO:0000256" key="2">
    <source>
        <dbReference type="ARBA" id="ARBA00008147"/>
    </source>
</evidence>
<evidence type="ECO:0000256" key="1">
    <source>
        <dbReference type="ARBA" id="ARBA00001974"/>
    </source>
</evidence>
<dbReference type="PRINTS" id="PR00368">
    <property type="entry name" value="FADPNR"/>
</dbReference>
<dbReference type="AlphaFoldDB" id="A0AAN9BKU2"/>
<dbReference type="Gene3D" id="3.30.390.30">
    <property type="match status" value="1"/>
</dbReference>
<organism evidence="9 10">
    <name type="scientific">Littorina saxatilis</name>
    <dbReference type="NCBI Taxonomy" id="31220"/>
    <lineage>
        <taxon>Eukaryota</taxon>
        <taxon>Metazoa</taxon>
        <taxon>Spiralia</taxon>
        <taxon>Lophotrochozoa</taxon>
        <taxon>Mollusca</taxon>
        <taxon>Gastropoda</taxon>
        <taxon>Caenogastropoda</taxon>
        <taxon>Littorinimorpha</taxon>
        <taxon>Littorinoidea</taxon>
        <taxon>Littorinidae</taxon>
        <taxon>Littorina</taxon>
    </lineage>
</organism>
<evidence type="ECO:0000259" key="8">
    <source>
        <dbReference type="Pfam" id="PF18267"/>
    </source>
</evidence>
<protein>
    <recommendedName>
        <fullName evidence="3">Pyridine nucleotide-disulfide oxidoreductase domain-containing protein 1</fullName>
    </recommendedName>
</protein>
<dbReference type="InterPro" id="IPR041575">
    <property type="entry name" value="Rubredoxin_C"/>
</dbReference>
<dbReference type="Gene3D" id="3.50.50.60">
    <property type="entry name" value="FAD/NAD(P)-binding domain"/>
    <property type="match status" value="3"/>
</dbReference>
<dbReference type="GO" id="GO:0016491">
    <property type="term" value="F:oxidoreductase activity"/>
    <property type="evidence" value="ECO:0007669"/>
    <property type="project" value="UniProtKB-KW"/>
</dbReference>
<evidence type="ECO:0000259" key="7">
    <source>
        <dbReference type="Pfam" id="PF07992"/>
    </source>
</evidence>
<evidence type="ECO:0000256" key="6">
    <source>
        <dbReference type="ARBA" id="ARBA00023002"/>
    </source>
</evidence>
<comment type="caution">
    <text evidence="9">The sequence shown here is derived from an EMBL/GenBank/DDBJ whole genome shotgun (WGS) entry which is preliminary data.</text>
</comment>
<dbReference type="EMBL" id="JBAMIC010000004">
    <property type="protein sequence ID" value="KAK7107038.1"/>
    <property type="molecule type" value="Genomic_DNA"/>
</dbReference>
<evidence type="ECO:0000256" key="3">
    <source>
        <dbReference type="ARBA" id="ARBA00018240"/>
    </source>
</evidence>
<name>A0AAN9BKU2_9CAEN</name>
<comment type="cofactor">
    <cofactor evidence="1">
        <name>FAD</name>
        <dbReference type="ChEBI" id="CHEBI:57692"/>
    </cofactor>
</comment>
<keyword evidence="6" id="KW-0560">Oxidoreductase</keyword>
<evidence type="ECO:0000313" key="9">
    <source>
        <dbReference type="EMBL" id="KAK7107038.1"/>
    </source>
</evidence>
<dbReference type="InterPro" id="IPR036291">
    <property type="entry name" value="NAD(P)-bd_dom_sf"/>
</dbReference>
<dbReference type="SUPFAM" id="SSF51905">
    <property type="entry name" value="FAD/NAD(P)-binding domain"/>
    <property type="match status" value="1"/>
</dbReference>
<dbReference type="Pfam" id="PF07992">
    <property type="entry name" value="Pyr_redox_2"/>
    <property type="match status" value="2"/>
</dbReference>
<accession>A0AAN9BKU2</accession>
<dbReference type="PANTHER" id="PTHR43429">
    <property type="entry name" value="PYRIDINE NUCLEOTIDE-DISULFIDE OXIDOREDUCTASE DOMAIN-CONTAINING"/>
    <property type="match status" value="1"/>
</dbReference>
<gene>
    <name evidence="9" type="ORF">V1264_015023</name>
</gene>
<dbReference type="PANTHER" id="PTHR43429:SF2">
    <property type="entry name" value="PYRIDINE NUCLEOTIDE-DISULFIDE OXIDOREDUCTASE DOMAIN-CONTAINING PROTEIN 1"/>
    <property type="match status" value="1"/>
</dbReference>
<keyword evidence="10" id="KW-1185">Reference proteome</keyword>
<dbReference type="Pfam" id="PF18267">
    <property type="entry name" value="Rubredoxin_C"/>
    <property type="match status" value="1"/>
</dbReference>
<evidence type="ECO:0000256" key="5">
    <source>
        <dbReference type="ARBA" id="ARBA00022827"/>
    </source>
</evidence>
<dbReference type="SUPFAM" id="SSF51735">
    <property type="entry name" value="NAD(P)-binding Rossmann-fold domains"/>
    <property type="match status" value="1"/>
</dbReference>
<evidence type="ECO:0000256" key="4">
    <source>
        <dbReference type="ARBA" id="ARBA00022630"/>
    </source>
</evidence>
<proteinExistence type="inferred from homology"/>
<dbReference type="InterPro" id="IPR016156">
    <property type="entry name" value="FAD/NAD-linked_Rdtase_dimer_sf"/>
</dbReference>
<feature type="domain" description="FAD/NAD(P)-binding" evidence="7">
    <location>
        <begin position="292"/>
        <end position="391"/>
    </location>
</feature>
<dbReference type="Proteomes" id="UP001374579">
    <property type="component" value="Unassembled WGS sequence"/>
</dbReference>
<dbReference type="InterPro" id="IPR023753">
    <property type="entry name" value="FAD/NAD-binding_dom"/>
</dbReference>
<feature type="domain" description="NADH-rubredoxin oxidoreductase C-terminal" evidence="8">
    <location>
        <begin position="421"/>
        <end position="482"/>
    </location>
</feature>
<reference evidence="9 10" key="1">
    <citation type="submission" date="2024-02" db="EMBL/GenBank/DDBJ databases">
        <title>Chromosome-scale genome assembly of the rough periwinkle Littorina saxatilis.</title>
        <authorList>
            <person name="De Jode A."/>
            <person name="Faria R."/>
            <person name="Formenti G."/>
            <person name="Sims Y."/>
            <person name="Smith T.P."/>
            <person name="Tracey A."/>
            <person name="Wood J.M.D."/>
            <person name="Zagrodzka Z.B."/>
            <person name="Johannesson K."/>
            <person name="Butlin R.K."/>
            <person name="Leder E.H."/>
        </authorList>
    </citation>
    <scope>NUCLEOTIDE SEQUENCE [LARGE SCALE GENOMIC DNA]</scope>
    <source>
        <strain evidence="9">Snail1</strain>
        <tissue evidence="9">Muscle</tissue>
    </source>
</reference>